<organism evidence="1 2">
    <name type="scientific">Corallococcus sicarius</name>
    <dbReference type="NCBI Taxonomy" id="2316726"/>
    <lineage>
        <taxon>Bacteria</taxon>
        <taxon>Pseudomonadati</taxon>
        <taxon>Myxococcota</taxon>
        <taxon>Myxococcia</taxon>
        <taxon>Myxococcales</taxon>
        <taxon>Cystobacterineae</taxon>
        <taxon>Myxococcaceae</taxon>
        <taxon>Corallococcus</taxon>
    </lineage>
</organism>
<dbReference type="PANTHER" id="PTHR30600">
    <property type="entry name" value="CYTOCHROME C PEROXIDASE-RELATED"/>
    <property type="match status" value="1"/>
</dbReference>
<evidence type="ECO:0000313" key="2">
    <source>
        <dbReference type="Proteomes" id="UP000273405"/>
    </source>
</evidence>
<dbReference type="OrthoDB" id="9805202at2"/>
<sequence>MGGASAPPPSSGCHNAANNGQNVEGLLFDVQASSPAFRKADMAVYTLRNTATGETLQTTDPGLGFVTGRWADLNRFKTPNLRGLAARAPYLHNGIVGSLPGVVTFYEQALGFDFTPREEEDLAAFLNAL</sequence>
<dbReference type="EMBL" id="RAWG01000238">
    <property type="protein sequence ID" value="RKH37509.1"/>
    <property type="molecule type" value="Genomic_DNA"/>
</dbReference>
<evidence type="ECO:0000313" key="1">
    <source>
        <dbReference type="EMBL" id="RKH37509.1"/>
    </source>
</evidence>
<keyword evidence="2" id="KW-1185">Reference proteome</keyword>
<accession>A0A3A8N1T8</accession>
<protein>
    <recommendedName>
        <fullName evidence="3">Cytochrome c domain-containing protein</fullName>
    </recommendedName>
</protein>
<name>A0A3A8N1T8_9BACT</name>
<gene>
    <name evidence="1" type="ORF">D7X12_29335</name>
</gene>
<comment type="caution">
    <text evidence="1">The sequence shown here is derived from an EMBL/GenBank/DDBJ whole genome shotgun (WGS) entry which is preliminary data.</text>
</comment>
<reference evidence="2" key="1">
    <citation type="submission" date="2018-09" db="EMBL/GenBank/DDBJ databases">
        <authorList>
            <person name="Livingstone P.G."/>
            <person name="Whitworth D.E."/>
        </authorList>
    </citation>
    <scope>NUCLEOTIDE SEQUENCE [LARGE SCALE GENOMIC DNA]</scope>
    <source>
        <strain evidence="2">CA040B</strain>
    </source>
</reference>
<dbReference type="Gene3D" id="1.10.760.10">
    <property type="entry name" value="Cytochrome c-like domain"/>
    <property type="match status" value="1"/>
</dbReference>
<dbReference type="AlphaFoldDB" id="A0A3A8N1T8"/>
<dbReference type="GO" id="GO:0009055">
    <property type="term" value="F:electron transfer activity"/>
    <property type="evidence" value="ECO:0007669"/>
    <property type="project" value="InterPro"/>
</dbReference>
<proteinExistence type="predicted"/>
<dbReference type="InterPro" id="IPR051395">
    <property type="entry name" value="Cytochrome_c_Peroxidase/MauG"/>
</dbReference>
<dbReference type="SUPFAM" id="SSF46626">
    <property type="entry name" value="Cytochrome c"/>
    <property type="match status" value="1"/>
</dbReference>
<dbReference type="RefSeq" id="WP_120628559.1">
    <property type="nucleotide sequence ID" value="NZ_RAWG01000238.1"/>
</dbReference>
<dbReference type="InterPro" id="IPR036909">
    <property type="entry name" value="Cyt_c-like_dom_sf"/>
</dbReference>
<evidence type="ECO:0008006" key="3">
    <source>
        <dbReference type="Google" id="ProtNLM"/>
    </source>
</evidence>
<dbReference type="GO" id="GO:0020037">
    <property type="term" value="F:heme binding"/>
    <property type="evidence" value="ECO:0007669"/>
    <property type="project" value="InterPro"/>
</dbReference>
<dbReference type="GO" id="GO:0004130">
    <property type="term" value="F:cytochrome-c peroxidase activity"/>
    <property type="evidence" value="ECO:0007669"/>
    <property type="project" value="TreeGrafter"/>
</dbReference>
<dbReference type="Proteomes" id="UP000273405">
    <property type="component" value="Unassembled WGS sequence"/>
</dbReference>